<dbReference type="PANTHER" id="PTHR43576">
    <property type="entry name" value="ALPHA-L-ARABINOFURANOSIDASE C-RELATED"/>
    <property type="match status" value="1"/>
</dbReference>
<protein>
    <recommendedName>
        <fullName evidence="5">Alpha-L-arabinofuranosidase</fullName>
    </recommendedName>
</protein>
<name>A0A917NF98_9BACL</name>
<dbReference type="Gene3D" id="2.60.40.1180">
    <property type="entry name" value="Golgi alpha-mannosidase II"/>
    <property type="match status" value="1"/>
</dbReference>
<dbReference type="InterPro" id="IPR013780">
    <property type="entry name" value="Glyco_hydro_b"/>
</dbReference>
<dbReference type="RefSeq" id="WP_188880510.1">
    <property type="nucleotide sequence ID" value="NZ_BMOY01000001.1"/>
</dbReference>
<evidence type="ECO:0008006" key="5">
    <source>
        <dbReference type="Google" id="ProtNLM"/>
    </source>
</evidence>
<dbReference type="EMBL" id="BMOY01000001">
    <property type="protein sequence ID" value="GGI95278.1"/>
    <property type="molecule type" value="Genomic_DNA"/>
</dbReference>
<sequence>MIPRGQRKFPKSWRAALLCTLAVTATAGGPLTYAKSAAQSTTTAVVQVDAGKKLGTISPVAIGMNTAVWDAHLQDPEIPGLLRALKIKILRFPGGITSDQYHWQTNSITPGQNSYANPVNTFDNFMHNVAQPLGAQVMIDVNYGSNLTGDGGGSPAEAAAWVKYANITRKYGVKYWAIGNEVYGNGYYATPWETDLHPDHSPTAYGKNSLAFIRAMKAVDPTIKVGVVLATPDTWPAAWVDDWNRKVLSIVGKQIDFVDIHWYPETPGQESDAGLLATTRDVPHIVAQLRSLIRQYCGNHAARVQIMLTETNSVSYNPGKQTVSLVSALFLADDVMTWLENGIANVDWWTLHVPMTVGYNNSASLYGDAQYGDEGILSSGDFQNGVAEPPVNTPFPTYYGLQMLSYLGTSGDTMVASSSNNPLLAVHSVKQSNGRLAVLFINKDPARTIQTDVSLRGFTPCAQGTLYLYGKGSTKIATRNWTGAGGRFRISLPPYALVTVVMSPKP</sequence>
<gene>
    <name evidence="3" type="ORF">GCM10010885_01090</name>
</gene>
<reference evidence="3" key="2">
    <citation type="submission" date="2020-09" db="EMBL/GenBank/DDBJ databases">
        <authorList>
            <person name="Sun Q."/>
            <person name="Ohkuma M."/>
        </authorList>
    </citation>
    <scope>NUCLEOTIDE SEQUENCE</scope>
    <source>
        <strain evidence="3">JCM 18487</strain>
    </source>
</reference>
<proteinExistence type="predicted"/>
<dbReference type="Gene3D" id="3.20.20.80">
    <property type="entry name" value="Glycosidases"/>
    <property type="match status" value="1"/>
</dbReference>
<dbReference type="AlphaFoldDB" id="A0A917NF98"/>
<evidence type="ECO:0000313" key="3">
    <source>
        <dbReference type="EMBL" id="GGI95278.1"/>
    </source>
</evidence>
<accession>A0A917NF98</accession>
<dbReference type="SUPFAM" id="SSF51445">
    <property type="entry name" value="(Trans)glycosidases"/>
    <property type="match status" value="1"/>
</dbReference>
<comment type="pathway">
    <text evidence="1">Glycan metabolism.</text>
</comment>
<evidence type="ECO:0000313" key="4">
    <source>
        <dbReference type="Proteomes" id="UP000637695"/>
    </source>
</evidence>
<reference evidence="3" key="1">
    <citation type="journal article" date="2014" name="Int. J. Syst. Evol. Microbiol.">
        <title>Complete genome sequence of Corynebacterium casei LMG S-19264T (=DSM 44701T), isolated from a smear-ripened cheese.</title>
        <authorList>
            <consortium name="US DOE Joint Genome Institute (JGI-PGF)"/>
            <person name="Walter F."/>
            <person name="Albersmeier A."/>
            <person name="Kalinowski J."/>
            <person name="Ruckert C."/>
        </authorList>
    </citation>
    <scope>NUCLEOTIDE SEQUENCE</scope>
    <source>
        <strain evidence="3">JCM 18487</strain>
    </source>
</reference>
<evidence type="ECO:0000256" key="1">
    <source>
        <dbReference type="ARBA" id="ARBA00004881"/>
    </source>
</evidence>
<keyword evidence="4" id="KW-1185">Reference proteome</keyword>
<feature type="signal peptide" evidence="2">
    <location>
        <begin position="1"/>
        <end position="27"/>
    </location>
</feature>
<keyword evidence="2" id="KW-0732">Signal</keyword>
<organism evidence="3 4">
    <name type="scientific">Alicyclobacillus cellulosilyticus</name>
    <dbReference type="NCBI Taxonomy" id="1003997"/>
    <lineage>
        <taxon>Bacteria</taxon>
        <taxon>Bacillati</taxon>
        <taxon>Bacillota</taxon>
        <taxon>Bacilli</taxon>
        <taxon>Bacillales</taxon>
        <taxon>Alicyclobacillaceae</taxon>
        <taxon>Alicyclobacillus</taxon>
    </lineage>
</organism>
<dbReference type="PANTHER" id="PTHR43576:SF3">
    <property type="entry name" value="ALPHA-L-ARABINOFURANOSIDASE C"/>
    <property type="match status" value="1"/>
</dbReference>
<comment type="caution">
    <text evidence="3">The sequence shown here is derived from an EMBL/GenBank/DDBJ whole genome shotgun (WGS) entry which is preliminary data.</text>
</comment>
<dbReference type="Proteomes" id="UP000637695">
    <property type="component" value="Unassembled WGS sequence"/>
</dbReference>
<feature type="chain" id="PRO_5039673350" description="Alpha-L-arabinofuranosidase" evidence="2">
    <location>
        <begin position="28"/>
        <end position="506"/>
    </location>
</feature>
<dbReference type="GO" id="GO:0000272">
    <property type="term" value="P:polysaccharide catabolic process"/>
    <property type="evidence" value="ECO:0007669"/>
    <property type="project" value="TreeGrafter"/>
</dbReference>
<evidence type="ECO:0000256" key="2">
    <source>
        <dbReference type="SAM" id="SignalP"/>
    </source>
</evidence>
<dbReference type="InterPro" id="IPR017853">
    <property type="entry name" value="GH"/>
</dbReference>